<evidence type="ECO:0000256" key="5">
    <source>
        <dbReference type="RuleBase" id="RU000499"/>
    </source>
</evidence>
<dbReference type="PANTHER" id="PTHR11592:SF78">
    <property type="entry name" value="GLUTATHIONE PEROXIDASE"/>
    <property type="match status" value="1"/>
</dbReference>
<dbReference type="PANTHER" id="PTHR11592">
    <property type="entry name" value="GLUTATHIONE PEROXIDASE"/>
    <property type="match status" value="1"/>
</dbReference>
<dbReference type="SUPFAM" id="SSF52833">
    <property type="entry name" value="Thioredoxin-like"/>
    <property type="match status" value="1"/>
</dbReference>
<keyword evidence="3 5" id="KW-0560">Oxidoreductase</keyword>
<dbReference type="Proteomes" id="UP000215145">
    <property type="component" value="Unassembled WGS sequence"/>
</dbReference>
<evidence type="ECO:0000256" key="2">
    <source>
        <dbReference type="ARBA" id="ARBA00022559"/>
    </source>
</evidence>
<dbReference type="InterPro" id="IPR000889">
    <property type="entry name" value="Glutathione_peroxidase"/>
</dbReference>
<dbReference type="AlphaFoldDB" id="A0A229P150"/>
<name>A0A229P150_9BACL</name>
<dbReference type="InterPro" id="IPR029760">
    <property type="entry name" value="GPX_CS"/>
</dbReference>
<dbReference type="EMBL" id="NMUQ01000001">
    <property type="protein sequence ID" value="OXM15761.1"/>
    <property type="molecule type" value="Genomic_DNA"/>
</dbReference>
<evidence type="ECO:0000256" key="4">
    <source>
        <dbReference type="PIRSR" id="PIRSR000303-1"/>
    </source>
</evidence>
<accession>A0A229P150</accession>
<dbReference type="PRINTS" id="PR01011">
    <property type="entry name" value="GLUTPROXDASE"/>
</dbReference>
<proteinExistence type="inferred from homology"/>
<evidence type="ECO:0000313" key="6">
    <source>
        <dbReference type="EMBL" id="OXM15761.1"/>
    </source>
</evidence>
<keyword evidence="2 5" id="KW-0575">Peroxidase</keyword>
<sequence>MSIYDIEIGTAKGERASLAPYQGKVMLIVNTATKCGLAPQFDGLERLHQTYKDKGLAVLGFPCGQFANQEPGDNDSIQEACKINFGVTFPLYAKVDVNGANAHPLFDFLTSKSKGFLGTKAIKWNFTKFLVDQDGRIVKRFAPTDTPEKIESHIVKLLNAGAQV</sequence>
<dbReference type="Gene3D" id="3.40.30.10">
    <property type="entry name" value="Glutaredoxin"/>
    <property type="match status" value="1"/>
</dbReference>
<evidence type="ECO:0000313" key="7">
    <source>
        <dbReference type="Proteomes" id="UP000215145"/>
    </source>
</evidence>
<dbReference type="OrthoDB" id="9789406at2"/>
<dbReference type="PROSITE" id="PS51355">
    <property type="entry name" value="GLUTATHIONE_PEROXID_3"/>
    <property type="match status" value="1"/>
</dbReference>
<dbReference type="PROSITE" id="PS00460">
    <property type="entry name" value="GLUTATHIONE_PEROXID_1"/>
    <property type="match status" value="1"/>
</dbReference>
<dbReference type="RefSeq" id="WP_089522853.1">
    <property type="nucleotide sequence ID" value="NZ_NMUQ01000001.1"/>
</dbReference>
<organism evidence="6 7">
    <name type="scientific">Paenibacillus herberti</name>
    <dbReference type="NCBI Taxonomy" id="1619309"/>
    <lineage>
        <taxon>Bacteria</taxon>
        <taxon>Bacillati</taxon>
        <taxon>Bacillota</taxon>
        <taxon>Bacilli</taxon>
        <taxon>Bacillales</taxon>
        <taxon>Paenibacillaceae</taxon>
        <taxon>Paenibacillus</taxon>
    </lineage>
</organism>
<comment type="caution">
    <text evidence="6">The sequence shown here is derived from an EMBL/GenBank/DDBJ whole genome shotgun (WGS) entry which is preliminary data.</text>
</comment>
<evidence type="ECO:0000256" key="3">
    <source>
        <dbReference type="ARBA" id="ARBA00023002"/>
    </source>
</evidence>
<keyword evidence="7" id="KW-1185">Reference proteome</keyword>
<dbReference type="GO" id="GO:0034599">
    <property type="term" value="P:cellular response to oxidative stress"/>
    <property type="evidence" value="ECO:0007669"/>
    <property type="project" value="TreeGrafter"/>
</dbReference>
<dbReference type="PROSITE" id="PS00763">
    <property type="entry name" value="GLUTATHIONE_PEROXID_2"/>
    <property type="match status" value="1"/>
</dbReference>
<protein>
    <recommendedName>
        <fullName evidence="5">Glutathione peroxidase</fullName>
    </recommendedName>
</protein>
<dbReference type="CDD" id="cd00340">
    <property type="entry name" value="GSH_Peroxidase"/>
    <property type="match status" value="1"/>
</dbReference>
<reference evidence="6 7" key="1">
    <citation type="submission" date="2017-07" db="EMBL/GenBank/DDBJ databases">
        <title>Paenibacillus herberti R33 genome sequencing and assembly.</title>
        <authorList>
            <person name="Su W."/>
        </authorList>
    </citation>
    <scope>NUCLEOTIDE SEQUENCE [LARGE SCALE GENOMIC DNA]</scope>
    <source>
        <strain evidence="6 7">R33</strain>
    </source>
</reference>
<dbReference type="GO" id="GO:0004601">
    <property type="term" value="F:peroxidase activity"/>
    <property type="evidence" value="ECO:0007669"/>
    <property type="project" value="UniProtKB-KW"/>
</dbReference>
<evidence type="ECO:0000256" key="1">
    <source>
        <dbReference type="ARBA" id="ARBA00006926"/>
    </source>
</evidence>
<gene>
    <name evidence="6" type="ORF">CGZ75_03285</name>
</gene>
<dbReference type="Pfam" id="PF00255">
    <property type="entry name" value="GSHPx"/>
    <property type="match status" value="1"/>
</dbReference>
<dbReference type="FunFam" id="3.40.30.10:FF:000010">
    <property type="entry name" value="Glutathione peroxidase"/>
    <property type="match status" value="1"/>
</dbReference>
<comment type="similarity">
    <text evidence="1 5">Belongs to the glutathione peroxidase family.</text>
</comment>
<dbReference type="InterPro" id="IPR036249">
    <property type="entry name" value="Thioredoxin-like_sf"/>
</dbReference>
<dbReference type="PIRSF" id="PIRSF000303">
    <property type="entry name" value="Glutathion_perox"/>
    <property type="match status" value="1"/>
</dbReference>
<feature type="active site" evidence="4">
    <location>
        <position position="35"/>
    </location>
</feature>
<dbReference type="InterPro" id="IPR029759">
    <property type="entry name" value="GPX_AS"/>
</dbReference>